<feature type="compositionally biased region" description="Polar residues" evidence="2">
    <location>
        <begin position="61"/>
        <end position="77"/>
    </location>
</feature>
<feature type="compositionally biased region" description="Polar residues" evidence="2">
    <location>
        <begin position="289"/>
        <end position="302"/>
    </location>
</feature>
<dbReference type="RefSeq" id="XP_056073127.1">
    <property type="nucleotide sequence ID" value="XM_056212819.1"/>
</dbReference>
<dbReference type="SMART" id="SM00066">
    <property type="entry name" value="GAL4"/>
    <property type="match status" value="1"/>
</dbReference>
<feature type="region of interest" description="Disordered" evidence="2">
    <location>
        <begin position="61"/>
        <end position="121"/>
    </location>
</feature>
<evidence type="ECO:0000313" key="5">
    <source>
        <dbReference type="Proteomes" id="UP001140513"/>
    </source>
</evidence>
<feature type="compositionally biased region" description="Polar residues" evidence="2">
    <location>
        <begin position="188"/>
        <end position="197"/>
    </location>
</feature>
<comment type="caution">
    <text evidence="4">The sequence shown here is derived from an EMBL/GenBank/DDBJ whole genome shotgun (WGS) entry which is preliminary data.</text>
</comment>
<proteinExistence type="predicted"/>
<dbReference type="InterPro" id="IPR001138">
    <property type="entry name" value="Zn2Cys6_DnaBD"/>
</dbReference>
<evidence type="ECO:0000259" key="3">
    <source>
        <dbReference type="PROSITE" id="PS50048"/>
    </source>
</evidence>
<dbReference type="Pfam" id="PF00172">
    <property type="entry name" value="Zn_clus"/>
    <property type="match status" value="1"/>
</dbReference>
<dbReference type="InterPro" id="IPR036864">
    <property type="entry name" value="Zn2-C6_fun-type_DNA-bd_sf"/>
</dbReference>
<dbReference type="PROSITE" id="PS50048">
    <property type="entry name" value="ZN2_CY6_FUNGAL_2"/>
    <property type="match status" value="1"/>
</dbReference>
<gene>
    <name evidence="4" type="ORF">N0V89_004027</name>
</gene>
<dbReference type="AlphaFoldDB" id="A0A9W8XR15"/>
<dbReference type="PANTHER" id="PTHR31668">
    <property type="entry name" value="GLUCOSE TRANSPORT TRANSCRIPTION REGULATOR RGT1-RELATED-RELATED"/>
    <property type="match status" value="1"/>
</dbReference>
<sequence length="460" mass="49591">MAVGVDRRAKTVAAKLDHALLLQPVGNAMSYDPLAQSSGAGFPVPETTTSGIVDERSDYYSAQTDQAGAETSPQQQLLKKRRASKDKTAVIRRSSSTPHMRNLALGTSSELSPTGDKRRNKLGYHRTSVACGHCRRRKIRCLVANDEVTGRCANCIRLKKECNFYPVDQAPEQSRSQAGAPKEASIVAPTSSNTSSPRHPVSVLGGKVDEFRPPFPGTLSTNSVSRYEVHSESDSEPHHMTPTSGMPVQQPGYGYPQPIDTQWPPSTGFLPSSSVSESPSSSTGYWRPSPTTANSAFGSESNVSGVHTPATTMSYGSHQDNQNWAPPNFQPPSRSMSYGNIEGLPQHYQNQPLGVAPHEYRRTAPYPFPTTIDTSPAAIHSNTIGPHSSAPLSAPIVSGNAYNYPPPWNPYQGSQNPGHEGPVQSRAIGGHWYTEPGHLGQVQEEGAPPMAYGHQGMSHF</sequence>
<dbReference type="GeneID" id="80907557"/>
<name>A0A9W8XR15_9PLEO</name>
<evidence type="ECO:0000313" key="4">
    <source>
        <dbReference type="EMBL" id="KAJ4356001.1"/>
    </source>
</evidence>
<dbReference type="GO" id="GO:0000981">
    <property type="term" value="F:DNA-binding transcription factor activity, RNA polymerase II-specific"/>
    <property type="evidence" value="ECO:0007669"/>
    <property type="project" value="InterPro"/>
</dbReference>
<dbReference type="GO" id="GO:0008270">
    <property type="term" value="F:zinc ion binding"/>
    <property type="evidence" value="ECO:0007669"/>
    <property type="project" value="InterPro"/>
</dbReference>
<evidence type="ECO:0000256" key="2">
    <source>
        <dbReference type="SAM" id="MobiDB-lite"/>
    </source>
</evidence>
<keyword evidence="5" id="KW-1185">Reference proteome</keyword>
<dbReference type="PROSITE" id="PS00463">
    <property type="entry name" value="ZN2_CY6_FUNGAL_1"/>
    <property type="match status" value="1"/>
</dbReference>
<dbReference type="CDD" id="cd00067">
    <property type="entry name" value="GAL4"/>
    <property type="match status" value="1"/>
</dbReference>
<feature type="compositionally biased region" description="Low complexity" evidence="2">
    <location>
        <begin position="249"/>
        <end position="258"/>
    </location>
</feature>
<keyword evidence="1" id="KW-0539">Nucleus</keyword>
<evidence type="ECO:0000256" key="1">
    <source>
        <dbReference type="ARBA" id="ARBA00023242"/>
    </source>
</evidence>
<feature type="compositionally biased region" description="Polar residues" evidence="2">
    <location>
        <begin position="93"/>
        <end position="112"/>
    </location>
</feature>
<feature type="domain" description="Zn(2)-C6 fungal-type" evidence="3">
    <location>
        <begin position="130"/>
        <end position="164"/>
    </location>
</feature>
<dbReference type="OrthoDB" id="4150019at2759"/>
<feature type="region of interest" description="Disordered" evidence="2">
    <location>
        <begin position="172"/>
        <end position="302"/>
    </location>
</feature>
<feature type="compositionally biased region" description="Low complexity" evidence="2">
    <location>
        <begin position="271"/>
        <end position="282"/>
    </location>
</feature>
<dbReference type="SUPFAM" id="SSF57701">
    <property type="entry name" value="Zn2/Cys6 DNA-binding domain"/>
    <property type="match status" value="1"/>
</dbReference>
<feature type="compositionally biased region" description="Basic and acidic residues" evidence="2">
    <location>
        <begin position="227"/>
        <end position="239"/>
    </location>
</feature>
<organism evidence="4 5">
    <name type="scientific">Didymosphaeria variabile</name>
    <dbReference type="NCBI Taxonomy" id="1932322"/>
    <lineage>
        <taxon>Eukaryota</taxon>
        <taxon>Fungi</taxon>
        <taxon>Dikarya</taxon>
        <taxon>Ascomycota</taxon>
        <taxon>Pezizomycotina</taxon>
        <taxon>Dothideomycetes</taxon>
        <taxon>Pleosporomycetidae</taxon>
        <taxon>Pleosporales</taxon>
        <taxon>Massarineae</taxon>
        <taxon>Didymosphaeriaceae</taxon>
        <taxon>Didymosphaeria</taxon>
    </lineage>
</organism>
<dbReference type="Gene3D" id="4.10.240.10">
    <property type="entry name" value="Zn(2)-C6 fungal-type DNA-binding domain"/>
    <property type="match status" value="1"/>
</dbReference>
<accession>A0A9W8XR15</accession>
<dbReference type="EMBL" id="JAPEUX010000003">
    <property type="protein sequence ID" value="KAJ4356001.1"/>
    <property type="molecule type" value="Genomic_DNA"/>
</dbReference>
<dbReference type="InterPro" id="IPR050797">
    <property type="entry name" value="Carb_Metab_Trans_Reg"/>
</dbReference>
<reference evidence="4" key="1">
    <citation type="submission" date="2022-10" db="EMBL/GenBank/DDBJ databases">
        <title>Tapping the CABI collections for fungal endophytes: first genome assemblies for Collariella, Neodidymelliopsis, Ascochyta clinopodiicola, Didymella pomorum, Didymosphaeria variabile, Neocosmospora piperis and Neocucurbitaria cava.</title>
        <authorList>
            <person name="Hill R."/>
        </authorList>
    </citation>
    <scope>NUCLEOTIDE SEQUENCE</scope>
    <source>
        <strain evidence="4">IMI 356815</strain>
    </source>
</reference>
<protein>
    <recommendedName>
        <fullName evidence="3">Zn(2)-C6 fungal-type domain-containing protein</fullName>
    </recommendedName>
</protein>
<dbReference type="Proteomes" id="UP001140513">
    <property type="component" value="Unassembled WGS sequence"/>
</dbReference>